<dbReference type="STRING" id="948595.L2GX85"/>
<dbReference type="Proteomes" id="UP000011081">
    <property type="component" value="Unassembled WGS sequence"/>
</dbReference>
<dbReference type="VEuPathDB" id="MicrosporidiaDB:VCUG_00540"/>
<evidence type="ECO:0000313" key="4">
    <source>
        <dbReference type="EMBL" id="ELA47957.1"/>
    </source>
</evidence>
<dbReference type="GO" id="GO:0046475">
    <property type="term" value="P:glycerophospholipid catabolic process"/>
    <property type="evidence" value="ECO:0007669"/>
    <property type="project" value="TreeGrafter"/>
</dbReference>
<dbReference type="Pfam" id="PF03009">
    <property type="entry name" value="GDPD"/>
    <property type="match status" value="1"/>
</dbReference>
<dbReference type="PANTHER" id="PTHR22958:SF1">
    <property type="entry name" value="GLYCEROPHOSPHOCHOLINE PHOSPHODIESTERASE GPCPD1"/>
    <property type="match status" value="1"/>
</dbReference>
<reference evidence="5" key="1">
    <citation type="submission" date="2011-03" db="EMBL/GenBank/DDBJ databases">
        <title>The genome sequence of Vavraia culicis strain floridensis.</title>
        <authorList>
            <consortium name="The Broad Institute Genome Sequencing Platform"/>
            <person name="Cuomo C."/>
            <person name="Becnel J."/>
            <person name="Sanscrainte N."/>
            <person name="Young S.K."/>
            <person name="Zeng Q."/>
            <person name="Gargeya S."/>
            <person name="Fitzgerald M."/>
            <person name="Haas B."/>
            <person name="Abouelleil A."/>
            <person name="Alvarado L."/>
            <person name="Arachchi H.M."/>
            <person name="Berlin A."/>
            <person name="Chapman S.B."/>
            <person name="Gearin G."/>
            <person name="Goldberg J."/>
            <person name="Griggs A."/>
            <person name="Gujja S."/>
            <person name="Hansen M."/>
            <person name="Heiman D."/>
            <person name="Howarth C."/>
            <person name="Larimer J."/>
            <person name="Lui A."/>
            <person name="MacDonald P.J.P."/>
            <person name="McCowen C."/>
            <person name="Montmayeur A."/>
            <person name="Murphy C."/>
            <person name="Neiman D."/>
            <person name="Pearson M."/>
            <person name="Priest M."/>
            <person name="Roberts A."/>
            <person name="Saif S."/>
            <person name="Shea T."/>
            <person name="Sisk P."/>
            <person name="Stolte C."/>
            <person name="Sykes S."/>
            <person name="Wortman J."/>
            <person name="Nusbaum C."/>
            <person name="Birren B."/>
        </authorList>
    </citation>
    <scope>NUCLEOTIDE SEQUENCE [LARGE SCALE GENOMIC DNA]</scope>
    <source>
        <strain evidence="5">floridensis</strain>
    </source>
</reference>
<evidence type="ECO:0000256" key="2">
    <source>
        <dbReference type="SAM" id="Phobius"/>
    </source>
</evidence>
<dbReference type="GeneID" id="19878427"/>
<keyword evidence="2" id="KW-1133">Transmembrane helix</keyword>
<protein>
    <recommendedName>
        <fullName evidence="3">GP-PDE domain-containing protein</fullName>
    </recommendedName>
</protein>
<dbReference type="OMA" id="HRNVPGT"/>
<dbReference type="InterPro" id="IPR017946">
    <property type="entry name" value="PLC-like_Pdiesterase_TIM-brl"/>
</dbReference>
<dbReference type="PANTHER" id="PTHR22958">
    <property type="entry name" value="GLYCEROPHOSPHORYL DIESTER PHOSPHODIESTERASE"/>
    <property type="match status" value="1"/>
</dbReference>
<evidence type="ECO:0000259" key="3">
    <source>
        <dbReference type="PROSITE" id="PS51704"/>
    </source>
</evidence>
<dbReference type="OrthoDB" id="197419at2759"/>
<dbReference type="SUPFAM" id="SSF51695">
    <property type="entry name" value="PLC-like phosphodiesterases"/>
    <property type="match status" value="1"/>
</dbReference>
<proteinExistence type="predicted"/>
<dbReference type="PROSITE" id="PS51704">
    <property type="entry name" value="GP_PDE"/>
    <property type="match status" value="1"/>
</dbReference>
<name>L2GX85_VAVCU</name>
<evidence type="ECO:0000313" key="5">
    <source>
        <dbReference type="Proteomes" id="UP000011081"/>
    </source>
</evidence>
<dbReference type="GO" id="GO:0008081">
    <property type="term" value="F:phosphoric diester hydrolase activity"/>
    <property type="evidence" value="ECO:0007669"/>
    <property type="project" value="InterPro"/>
</dbReference>
<keyword evidence="5" id="KW-1185">Reference proteome</keyword>
<evidence type="ECO:0000256" key="1">
    <source>
        <dbReference type="ARBA" id="ARBA00022801"/>
    </source>
</evidence>
<sequence>MTLSLSHATSKFFIFYLLFLNLSIASMLAVDYENALVIGHRGCGSNSATSIHNCFENTIESFSTAHSIGADAIEFDVHITRDYVPVIFHNFCIPIEGKNVFIQDLTYAEFLRAGKEFVGRERPHLDISDHRNVPGTLEELFEHLNGNLMFNLELKYPLENEMKEHNISKTIPREIFIQHVMQVVYKYRSRKVFFSSFDINLLITLKHYDTSAHIFFLKDFVYNGNLSDFVPLFNQELRMCMLNGIDGIVFGLSTLNGDLGMLFNFIRSLNLRIMLYGKRLRDINLVRQLNDLHVVDGFIVDDVPSVAEIFKRIY</sequence>
<organism evidence="4 5">
    <name type="scientific">Vavraia culicis (isolate floridensis)</name>
    <name type="common">Microsporidian parasite</name>
    <dbReference type="NCBI Taxonomy" id="948595"/>
    <lineage>
        <taxon>Eukaryota</taxon>
        <taxon>Fungi</taxon>
        <taxon>Fungi incertae sedis</taxon>
        <taxon>Microsporidia</taxon>
        <taxon>Pleistophoridae</taxon>
        <taxon>Vavraia</taxon>
    </lineage>
</organism>
<keyword evidence="2" id="KW-0472">Membrane</keyword>
<dbReference type="EMBL" id="GL877409">
    <property type="protein sequence ID" value="ELA47957.1"/>
    <property type="molecule type" value="Genomic_DNA"/>
</dbReference>
<accession>L2GX85</accession>
<dbReference type="InterPro" id="IPR051578">
    <property type="entry name" value="GDPD"/>
</dbReference>
<gene>
    <name evidence="4" type="ORF">VCUG_00540</name>
</gene>
<keyword evidence="2" id="KW-0812">Transmembrane</keyword>
<feature type="domain" description="GP-PDE" evidence="3">
    <location>
        <begin position="35"/>
        <end position="310"/>
    </location>
</feature>
<dbReference type="Gene3D" id="3.20.20.190">
    <property type="entry name" value="Phosphatidylinositol (PI) phosphodiesterase"/>
    <property type="match status" value="1"/>
</dbReference>
<dbReference type="RefSeq" id="XP_008073560.1">
    <property type="nucleotide sequence ID" value="XM_008075369.1"/>
</dbReference>
<dbReference type="HOGENOM" id="CLU_013007_1_0_1"/>
<dbReference type="InterPro" id="IPR030395">
    <property type="entry name" value="GP_PDE_dom"/>
</dbReference>
<keyword evidence="1" id="KW-0378">Hydrolase</keyword>
<dbReference type="InParanoid" id="L2GX85"/>
<feature type="transmembrane region" description="Helical" evidence="2">
    <location>
        <begin position="12"/>
        <end position="30"/>
    </location>
</feature>
<dbReference type="AlphaFoldDB" id="L2GX85"/>